<dbReference type="InterPro" id="IPR011990">
    <property type="entry name" value="TPR-like_helical_dom_sf"/>
</dbReference>
<dbReference type="InterPro" id="IPR013105">
    <property type="entry name" value="TPR_2"/>
</dbReference>
<accession>A0AAE0GD41</accession>
<name>A0AAE0GD41_9CHLO</name>
<dbReference type="InterPro" id="IPR001841">
    <property type="entry name" value="Znf_RING"/>
</dbReference>
<evidence type="ECO:0000256" key="2">
    <source>
        <dbReference type="ARBA" id="ARBA00022803"/>
    </source>
</evidence>
<dbReference type="Proteomes" id="UP001190700">
    <property type="component" value="Unassembled WGS sequence"/>
</dbReference>
<dbReference type="GO" id="GO:0006620">
    <property type="term" value="P:post-translational protein targeting to endoplasmic reticulum membrane"/>
    <property type="evidence" value="ECO:0007669"/>
    <property type="project" value="TreeGrafter"/>
</dbReference>
<dbReference type="PANTHER" id="PTHR45831">
    <property type="entry name" value="LD24721P"/>
    <property type="match status" value="1"/>
</dbReference>
<organism evidence="6 7">
    <name type="scientific">Cymbomonas tetramitiformis</name>
    <dbReference type="NCBI Taxonomy" id="36881"/>
    <lineage>
        <taxon>Eukaryota</taxon>
        <taxon>Viridiplantae</taxon>
        <taxon>Chlorophyta</taxon>
        <taxon>Pyramimonadophyceae</taxon>
        <taxon>Pyramimonadales</taxon>
        <taxon>Pyramimonadaceae</taxon>
        <taxon>Cymbomonas</taxon>
    </lineage>
</organism>
<dbReference type="Gene3D" id="3.30.40.10">
    <property type="entry name" value="Zinc/RING finger domain, C3HC4 (zinc finger)"/>
    <property type="match status" value="1"/>
</dbReference>
<dbReference type="AlphaFoldDB" id="A0AAE0GD41"/>
<keyword evidence="3" id="KW-0479">Metal-binding</keyword>
<evidence type="ECO:0000313" key="7">
    <source>
        <dbReference type="Proteomes" id="UP001190700"/>
    </source>
</evidence>
<dbReference type="GO" id="GO:0016020">
    <property type="term" value="C:membrane"/>
    <property type="evidence" value="ECO:0007669"/>
    <property type="project" value="TreeGrafter"/>
</dbReference>
<dbReference type="Gene3D" id="1.25.40.10">
    <property type="entry name" value="Tetratricopeptide repeat domain"/>
    <property type="match status" value="1"/>
</dbReference>
<dbReference type="SMART" id="SM00028">
    <property type="entry name" value="TPR"/>
    <property type="match status" value="2"/>
</dbReference>
<dbReference type="GO" id="GO:0008270">
    <property type="term" value="F:zinc ion binding"/>
    <property type="evidence" value="ECO:0007669"/>
    <property type="project" value="UniProtKB-KW"/>
</dbReference>
<dbReference type="PROSITE" id="PS50005">
    <property type="entry name" value="TPR"/>
    <property type="match status" value="1"/>
</dbReference>
<keyword evidence="7" id="KW-1185">Reference proteome</keyword>
<dbReference type="GO" id="GO:0060090">
    <property type="term" value="F:molecular adaptor activity"/>
    <property type="evidence" value="ECO:0007669"/>
    <property type="project" value="TreeGrafter"/>
</dbReference>
<dbReference type="PROSITE" id="PS50089">
    <property type="entry name" value="ZF_RING_2"/>
    <property type="match status" value="1"/>
</dbReference>
<evidence type="ECO:0000259" key="5">
    <source>
        <dbReference type="PROSITE" id="PS50089"/>
    </source>
</evidence>
<dbReference type="Pfam" id="PF13920">
    <property type="entry name" value="zf-C3HC4_3"/>
    <property type="match status" value="1"/>
</dbReference>
<keyword evidence="2 4" id="KW-0802">TPR repeat</keyword>
<evidence type="ECO:0000313" key="6">
    <source>
        <dbReference type="EMBL" id="KAK3275827.1"/>
    </source>
</evidence>
<keyword evidence="3" id="KW-0862">Zinc</keyword>
<dbReference type="Pfam" id="PF07719">
    <property type="entry name" value="TPR_2"/>
    <property type="match status" value="1"/>
</dbReference>
<evidence type="ECO:0000256" key="4">
    <source>
        <dbReference type="PROSITE-ProRule" id="PRU00339"/>
    </source>
</evidence>
<evidence type="ECO:0000256" key="1">
    <source>
        <dbReference type="ARBA" id="ARBA00022737"/>
    </source>
</evidence>
<dbReference type="SUPFAM" id="SSF57850">
    <property type="entry name" value="RING/U-box"/>
    <property type="match status" value="1"/>
</dbReference>
<dbReference type="SUPFAM" id="SSF48452">
    <property type="entry name" value="TPR-like"/>
    <property type="match status" value="1"/>
</dbReference>
<evidence type="ECO:0000256" key="3">
    <source>
        <dbReference type="PROSITE-ProRule" id="PRU00175"/>
    </source>
</evidence>
<protein>
    <recommendedName>
        <fullName evidence="5">RING-type domain-containing protein</fullName>
    </recommendedName>
</protein>
<sequence length="389" mass="41441">MQLTECIPPSPWPLQEGSEEVRVTVAEWAGPPGSPHWMRQLGQLHLAALPCGVRREAVVLEVTVESRSAGGTHTISARMRDCATGHQACALPGPRVPSGSAERPASWHRLAISKPLAPSSKQLLRCAAEGGYDEAGGGAETVVAGEADELVAGVEQPLVGAAAADVAEAMNASGRQLYAQGKGIGALYHFTAAAEYLAEGLRSKDQIEGEDHQRAAVYNANRAAALMTLGKFSAACAASKAAVQHNPSYAKAHCRLGLALLELEMREEAADALQEALRLEPAFTEALDGLRRLVSKKHDLDARVLAPFVGEDEGTRTDGSLEDQDKDYESDQADTDLACVICFVNSREWLFYPCGHRCVCDICAAVIKASGQACPICRTPPYDIIRVFG</sequence>
<feature type="repeat" description="TPR" evidence="4">
    <location>
        <begin position="250"/>
        <end position="283"/>
    </location>
</feature>
<keyword evidence="3" id="KW-0863">Zinc-finger</keyword>
<reference evidence="6 7" key="1">
    <citation type="journal article" date="2015" name="Genome Biol. Evol.">
        <title>Comparative Genomics of a Bacterivorous Green Alga Reveals Evolutionary Causalities and Consequences of Phago-Mixotrophic Mode of Nutrition.</title>
        <authorList>
            <person name="Burns J.A."/>
            <person name="Paasch A."/>
            <person name="Narechania A."/>
            <person name="Kim E."/>
        </authorList>
    </citation>
    <scope>NUCLEOTIDE SEQUENCE [LARGE SCALE GENOMIC DNA]</scope>
    <source>
        <strain evidence="6 7">PLY_AMNH</strain>
    </source>
</reference>
<feature type="domain" description="RING-type" evidence="5">
    <location>
        <begin position="339"/>
        <end position="378"/>
    </location>
</feature>
<dbReference type="InterPro" id="IPR019734">
    <property type="entry name" value="TPR_rpt"/>
</dbReference>
<gene>
    <name evidence="6" type="ORF">CYMTET_16061</name>
</gene>
<dbReference type="InterPro" id="IPR013083">
    <property type="entry name" value="Znf_RING/FYVE/PHD"/>
</dbReference>
<dbReference type="GO" id="GO:0072380">
    <property type="term" value="C:TRC complex"/>
    <property type="evidence" value="ECO:0007669"/>
    <property type="project" value="TreeGrafter"/>
</dbReference>
<dbReference type="EMBL" id="LGRX02006991">
    <property type="protein sequence ID" value="KAK3275827.1"/>
    <property type="molecule type" value="Genomic_DNA"/>
</dbReference>
<comment type="caution">
    <text evidence="6">The sequence shown here is derived from an EMBL/GenBank/DDBJ whole genome shotgun (WGS) entry which is preliminary data.</text>
</comment>
<proteinExistence type="predicted"/>
<keyword evidence="1" id="KW-0677">Repeat</keyword>
<dbReference type="PANTHER" id="PTHR45831:SF4">
    <property type="match status" value="1"/>
</dbReference>
<dbReference type="InterPro" id="IPR047150">
    <property type="entry name" value="SGT"/>
</dbReference>